<dbReference type="Proteomes" id="UP000049685">
    <property type="component" value="Unassembled WGS sequence"/>
</dbReference>
<sequence>MESNIKIDASIIKKKLKEVLNDKDILDLTSDKKVYFIHANNPKPPYIEYQVIRSRGSEYSEGNIDYLNHLVQIDIFSLGDYTTLETIIINKFIKAGFEYNPGSPDLFEEKTGLYHKPLRFNINLPTS</sequence>
<accession>A0A9P1L0P1</accession>
<reference evidence="2" key="1">
    <citation type="submission" date="2015-01" db="EMBL/GenBank/DDBJ databases">
        <authorList>
            <person name="Aslett A.Martin."/>
            <person name="De Silva Nishadi"/>
        </authorList>
    </citation>
    <scope>NUCLEOTIDE SEQUENCE [LARGE SCALE GENOMIC DNA]</scope>
    <source>
        <strain evidence="2">UMC4404</strain>
    </source>
</reference>
<evidence type="ECO:0000313" key="2">
    <source>
        <dbReference type="Proteomes" id="UP000049685"/>
    </source>
</evidence>
<dbReference type="AlphaFoldDB" id="A0A9P1L0P1"/>
<name>A0A9P1L0P1_PARSO</name>
<comment type="caution">
    <text evidence="1">The sequence shown here is derived from an EMBL/GenBank/DDBJ whole genome shotgun (WGS) entry which is preliminary data.</text>
</comment>
<evidence type="ECO:0008006" key="3">
    <source>
        <dbReference type="Google" id="ProtNLM"/>
    </source>
</evidence>
<protein>
    <recommendedName>
        <fullName evidence="3">Prohead protease</fullName>
    </recommendedName>
</protein>
<proteinExistence type="predicted"/>
<dbReference type="EMBL" id="CDNY01000003">
    <property type="protein sequence ID" value="CEO32968.1"/>
    <property type="molecule type" value="Genomic_DNA"/>
</dbReference>
<organism evidence="1 2">
    <name type="scientific">Paraclostridium sordellii</name>
    <name type="common">Clostridium sordellii</name>
    <dbReference type="NCBI Taxonomy" id="1505"/>
    <lineage>
        <taxon>Bacteria</taxon>
        <taxon>Bacillati</taxon>
        <taxon>Bacillota</taxon>
        <taxon>Clostridia</taxon>
        <taxon>Peptostreptococcales</taxon>
        <taxon>Peptostreptococcaceae</taxon>
        <taxon>Paraclostridium</taxon>
    </lineage>
</organism>
<gene>
    <name evidence="1" type="ORF">UMC4404_09481</name>
</gene>
<dbReference type="RefSeq" id="WP_261292082.1">
    <property type="nucleotide sequence ID" value="NZ_CDNY01000003.1"/>
</dbReference>
<evidence type="ECO:0000313" key="1">
    <source>
        <dbReference type="EMBL" id="CEO32968.1"/>
    </source>
</evidence>